<dbReference type="OrthoDB" id="21085at2759"/>
<dbReference type="GO" id="GO:0016192">
    <property type="term" value="P:vesicle-mediated transport"/>
    <property type="evidence" value="ECO:0007669"/>
    <property type="project" value="InterPro"/>
</dbReference>
<keyword evidence="1" id="KW-0175">Coiled coil</keyword>
<evidence type="ECO:0000313" key="6">
    <source>
        <dbReference type="Proteomes" id="UP000023152"/>
    </source>
</evidence>
<evidence type="ECO:0000259" key="3">
    <source>
        <dbReference type="PROSITE" id="PS50245"/>
    </source>
</evidence>
<dbReference type="SUPFAM" id="SSF109993">
    <property type="entry name" value="VPS9 domain"/>
    <property type="match status" value="1"/>
</dbReference>
<dbReference type="Pfam" id="PF01302">
    <property type="entry name" value="CAP_GLY"/>
    <property type="match status" value="1"/>
</dbReference>
<feature type="region of interest" description="Disordered" evidence="2">
    <location>
        <begin position="46"/>
        <end position="101"/>
    </location>
</feature>
<accession>X6NL48</accession>
<evidence type="ECO:0000256" key="2">
    <source>
        <dbReference type="SAM" id="MobiDB-lite"/>
    </source>
</evidence>
<dbReference type="Gene3D" id="2.30.30.190">
    <property type="entry name" value="CAP Gly-rich-like domain"/>
    <property type="match status" value="1"/>
</dbReference>
<dbReference type="InterPro" id="IPR036859">
    <property type="entry name" value="CAP-Gly_dom_sf"/>
</dbReference>
<evidence type="ECO:0000313" key="5">
    <source>
        <dbReference type="EMBL" id="ETO26643.1"/>
    </source>
</evidence>
<feature type="compositionally biased region" description="Basic and acidic residues" evidence="2">
    <location>
        <begin position="70"/>
        <end position="88"/>
    </location>
</feature>
<feature type="domain" description="CAP-Gly" evidence="3">
    <location>
        <begin position="1"/>
        <end position="37"/>
    </location>
</feature>
<name>X6NL48_RETFI</name>
<dbReference type="InterPro" id="IPR003123">
    <property type="entry name" value="VPS9"/>
</dbReference>
<feature type="region of interest" description="Disordered" evidence="2">
    <location>
        <begin position="1"/>
        <end position="25"/>
    </location>
</feature>
<dbReference type="PROSITE" id="PS50245">
    <property type="entry name" value="CAP_GLY_2"/>
    <property type="match status" value="1"/>
</dbReference>
<comment type="caution">
    <text evidence="5">The sequence shown here is derived from an EMBL/GenBank/DDBJ whole genome shotgun (WGS) entry which is preliminary data.</text>
</comment>
<dbReference type="Gene3D" id="1.20.1050.80">
    <property type="entry name" value="VPS9 domain"/>
    <property type="match status" value="1"/>
</dbReference>
<dbReference type="AlphaFoldDB" id="X6NL48"/>
<feature type="domain" description="VPS9" evidence="4">
    <location>
        <begin position="275"/>
        <end position="429"/>
    </location>
</feature>
<feature type="compositionally biased region" description="Basic and acidic residues" evidence="2">
    <location>
        <begin position="13"/>
        <end position="22"/>
    </location>
</feature>
<dbReference type="Proteomes" id="UP000023152">
    <property type="component" value="Unassembled WGS sequence"/>
</dbReference>
<protein>
    <submittedName>
        <fullName evidence="5">Vacuolar sorting protein 9 domain-containing protein</fullName>
    </submittedName>
</protein>
<dbReference type="Pfam" id="PF02204">
    <property type="entry name" value="VPS9"/>
    <property type="match status" value="1"/>
</dbReference>
<dbReference type="GO" id="GO:0030139">
    <property type="term" value="C:endocytic vesicle"/>
    <property type="evidence" value="ECO:0007669"/>
    <property type="project" value="TreeGrafter"/>
</dbReference>
<dbReference type="PANTHER" id="PTHR23101">
    <property type="entry name" value="RAB GDP/GTP EXCHANGE FACTOR"/>
    <property type="match status" value="1"/>
</dbReference>
<evidence type="ECO:0000259" key="4">
    <source>
        <dbReference type="PROSITE" id="PS51205"/>
    </source>
</evidence>
<dbReference type="InterPro" id="IPR045046">
    <property type="entry name" value="Vps9-like"/>
</dbReference>
<dbReference type="EMBL" id="ASPP01007726">
    <property type="protein sequence ID" value="ETO26643.1"/>
    <property type="molecule type" value="Genomic_DNA"/>
</dbReference>
<feature type="compositionally biased region" description="Low complexity" evidence="2">
    <location>
        <begin position="48"/>
        <end position="65"/>
    </location>
</feature>
<dbReference type="GO" id="GO:0005829">
    <property type="term" value="C:cytosol"/>
    <property type="evidence" value="ECO:0007669"/>
    <property type="project" value="TreeGrafter"/>
</dbReference>
<dbReference type="PROSITE" id="PS51205">
    <property type="entry name" value="VPS9"/>
    <property type="match status" value="1"/>
</dbReference>
<organism evidence="5 6">
    <name type="scientific">Reticulomyxa filosa</name>
    <dbReference type="NCBI Taxonomy" id="46433"/>
    <lineage>
        <taxon>Eukaryota</taxon>
        <taxon>Sar</taxon>
        <taxon>Rhizaria</taxon>
        <taxon>Retaria</taxon>
        <taxon>Foraminifera</taxon>
        <taxon>Monothalamids</taxon>
        <taxon>Reticulomyxidae</taxon>
        <taxon>Reticulomyxa</taxon>
    </lineage>
</organism>
<evidence type="ECO:0000256" key="1">
    <source>
        <dbReference type="SAM" id="Coils"/>
    </source>
</evidence>
<dbReference type="GO" id="GO:0031267">
    <property type="term" value="F:small GTPase binding"/>
    <property type="evidence" value="ECO:0007669"/>
    <property type="project" value="TreeGrafter"/>
</dbReference>
<sequence>MDTHFGIELSEGEGDHDGECDGIRYFSAPSMKGVLVPESQIIRITNPSDSSSSLLASSSSSSSSSQAIQNEKKSDEKDKEKDKNKDNGYEEEEEEDEDNIDSRLENVHLTGRIPRVVPGSVAQKLTHKKVVPSGLNNQAQTKISKMIGDEPLEDTIYRQVKADILSEVTTEGRSRRKFLQDFQKYFKNDNIISAVREFMNQLKNFARQRRKEKYLKNLMKCVNSDGSENDSKENKEELANKVDTLFNELLELAIEETVLQPKIDELTRICENQTGTETEKLQLKVMRLTKYPQSFFGIKTELESAENWGTAVYELSLVKGCVLPSEKIRAIVNTVKAVHISFEREQTEKAKQRKVIDEKKSEDIYITGDDILPIVIYVIIQASRQSLAIKPSDLMLIEGLVDPKLQIGESGYYLAVFHAAIQWIQDFVD</sequence>
<dbReference type="SUPFAM" id="SSF74924">
    <property type="entry name" value="Cap-Gly domain"/>
    <property type="match status" value="1"/>
</dbReference>
<dbReference type="OMA" id="ICENQTG"/>
<dbReference type="GO" id="GO:0005085">
    <property type="term" value="F:guanyl-nucleotide exchange factor activity"/>
    <property type="evidence" value="ECO:0007669"/>
    <property type="project" value="InterPro"/>
</dbReference>
<feature type="compositionally biased region" description="Acidic residues" evidence="2">
    <location>
        <begin position="89"/>
        <end position="99"/>
    </location>
</feature>
<reference evidence="5 6" key="1">
    <citation type="journal article" date="2013" name="Curr. Biol.">
        <title>The Genome of the Foraminiferan Reticulomyxa filosa.</title>
        <authorList>
            <person name="Glockner G."/>
            <person name="Hulsmann N."/>
            <person name="Schleicher M."/>
            <person name="Noegel A.A."/>
            <person name="Eichinger L."/>
            <person name="Gallinger C."/>
            <person name="Pawlowski J."/>
            <person name="Sierra R."/>
            <person name="Euteneuer U."/>
            <person name="Pillet L."/>
            <person name="Moustafa A."/>
            <person name="Platzer M."/>
            <person name="Groth M."/>
            <person name="Szafranski K."/>
            <person name="Schliwa M."/>
        </authorList>
    </citation>
    <scope>NUCLEOTIDE SEQUENCE [LARGE SCALE GENOMIC DNA]</scope>
</reference>
<feature type="coiled-coil region" evidence="1">
    <location>
        <begin position="228"/>
        <end position="255"/>
    </location>
</feature>
<dbReference type="PANTHER" id="PTHR23101:SF104">
    <property type="entry name" value="PROTEIN SPRINT"/>
    <property type="match status" value="1"/>
</dbReference>
<proteinExistence type="predicted"/>
<dbReference type="InterPro" id="IPR037191">
    <property type="entry name" value="VPS9_dom_sf"/>
</dbReference>
<keyword evidence="6" id="KW-1185">Reference proteome</keyword>
<dbReference type="InterPro" id="IPR000938">
    <property type="entry name" value="CAP-Gly_domain"/>
</dbReference>
<gene>
    <name evidence="5" type="ORF">RFI_10487</name>
</gene>